<dbReference type="CDD" id="cd01433">
    <property type="entry name" value="Ribosomal_L16_L10e"/>
    <property type="match status" value="1"/>
</dbReference>
<name>A0A0B5GSQ3_KLEFL</name>
<comment type="subcellular location">
    <subcellularLocation>
        <location evidence="1">Mitochondrion</location>
    </subcellularLocation>
</comment>
<dbReference type="GO" id="GO:0032543">
    <property type="term" value="P:mitochondrial translation"/>
    <property type="evidence" value="ECO:0007669"/>
    <property type="project" value="TreeGrafter"/>
</dbReference>
<dbReference type="GO" id="GO:0005762">
    <property type="term" value="C:mitochondrial large ribosomal subunit"/>
    <property type="evidence" value="ECO:0007669"/>
    <property type="project" value="TreeGrafter"/>
</dbReference>
<evidence type="ECO:0000256" key="2">
    <source>
        <dbReference type="ARBA" id="ARBA00008931"/>
    </source>
</evidence>
<keyword evidence="3 8" id="KW-0689">Ribosomal protein</keyword>
<dbReference type="NCBIfam" id="TIGR01164">
    <property type="entry name" value="rplP_bact"/>
    <property type="match status" value="1"/>
</dbReference>
<keyword evidence="5 8" id="KW-0687">Ribonucleoprotein</keyword>
<dbReference type="InterPro" id="IPR020798">
    <property type="entry name" value="Ribosomal_uL16_CS"/>
</dbReference>
<dbReference type="PRINTS" id="PR00060">
    <property type="entry name" value="RIBOSOMALL16"/>
</dbReference>
<reference evidence="9" key="1">
    <citation type="journal article" date="2014" name="Nucleic Acids Res.">
        <title>Widespread occurrence of organelle genome-encoded 5S rRNAs including permuted molecules.</title>
        <authorList>
            <person name="Valach M."/>
            <person name="Burger G."/>
            <person name="Gray M.W."/>
            <person name="Lang B.F."/>
        </authorList>
    </citation>
    <scope>NUCLEOTIDE SEQUENCE</scope>
    <source>
        <strain evidence="9">NIES-2285</strain>
    </source>
</reference>
<dbReference type="InterPro" id="IPR036920">
    <property type="entry name" value="Ribosomal_uL16_sf"/>
</dbReference>
<dbReference type="SUPFAM" id="SSF54686">
    <property type="entry name" value="Ribosomal protein L16p/L10e"/>
    <property type="match status" value="1"/>
</dbReference>
<dbReference type="GO" id="GO:0003735">
    <property type="term" value="F:structural constituent of ribosome"/>
    <property type="evidence" value="ECO:0007669"/>
    <property type="project" value="InterPro"/>
</dbReference>
<evidence type="ECO:0000256" key="4">
    <source>
        <dbReference type="ARBA" id="ARBA00023128"/>
    </source>
</evidence>
<sequence>MHYPKQTKFRKYQKGFASGCKPEGSKLSFGKFGIKSLEATRVSSQVIEATRRTISRKLKRSGQIWVRVFADIPVSQKPAEVRMGKGKGQPSFWIARVQTGQLLFEMDGVSLQNAQQAAILASHKLGFRTKFVQWVEPLQIQKQ</sequence>
<evidence type="ECO:0000313" key="9">
    <source>
        <dbReference type="EMBL" id="AJF36731.1"/>
    </source>
</evidence>
<evidence type="ECO:0000256" key="6">
    <source>
        <dbReference type="ARBA" id="ARBA00035302"/>
    </source>
</evidence>
<gene>
    <name evidence="9" type="primary">rpl16</name>
</gene>
<evidence type="ECO:0000256" key="8">
    <source>
        <dbReference type="RuleBase" id="RU004413"/>
    </source>
</evidence>
<dbReference type="OMA" id="RYGIKSC"/>
<dbReference type="PANTHER" id="PTHR12220">
    <property type="entry name" value="50S/60S RIBOSOMAL PROTEIN L16"/>
    <property type="match status" value="1"/>
</dbReference>
<dbReference type="FunFam" id="3.90.1170.10:FF:000001">
    <property type="entry name" value="50S ribosomal protein L16"/>
    <property type="match status" value="1"/>
</dbReference>
<dbReference type="GO" id="GO:0019843">
    <property type="term" value="F:rRNA binding"/>
    <property type="evidence" value="ECO:0007669"/>
    <property type="project" value="InterPro"/>
</dbReference>
<dbReference type="EMBL" id="KP165386">
    <property type="protein sequence ID" value="AJF36731.1"/>
    <property type="molecule type" value="Genomic_DNA"/>
</dbReference>
<dbReference type="AlphaFoldDB" id="A0A0B5GSQ3"/>
<dbReference type="Pfam" id="PF00252">
    <property type="entry name" value="Ribosomal_L16"/>
    <property type="match status" value="1"/>
</dbReference>
<evidence type="ECO:0000256" key="7">
    <source>
        <dbReference type="ARBA" id="ARBA00042582"/>
    </source>
</evidence>
<dbReference type="PROSITE" id="PS00701">
    <property type="entry name" value="RIBOSOMAL_L16_2"/>
    <property type="match status" value="1"/>
</dbReference>
<dbReference type="PANTHER" id="PTHR12220:SF24">
    <property type="entry name" value="LARGE RIBOSOMAL SUBUNIT PROTEIN UL16M"/>
    <property type="match status" value="1"/>
</dbReference>
<protein>
    <recommendedName>
        <fullName evidence="6">Large ribosomal subunit protein uL16m</fullName>
    </recommendedName>
    <alternativeName>
        <fullName evidence="7">60S ribosomal protein L16, mitochondrial</fullName>
    </alternativeName>
</protein>
<dbReference type="Gene3D" id="3.90.1170.10">
    <property type="entry name" value="Ribosomal protein L10e/L16"/>
    <property type="match status" value="1"/>
</dbReference>
<dbReference type="InterPro" id="IPR016180">
    <property type="entry name" value="Ribosomal_uL16_dom"/>
</dbReference>
<accession>A0A0B5GSQ3</accession>
<dbReference type="InterPro" id="IPR047873">
    <property type="entry name" value="Ribosomal_uL16"/>
</dbReference>
<dbReference type="PROSITE" id="PS00586">
    <property type="entry name" value="RIBOSOMAL_L16_1"/>
    <property type="match status" value="1"/>
</dbReference>
<evidence type="ECO:0000256" key="1">
    <source>
        <dbReference type="ARBA" id="ARBA00004173"/>
    </source>
</evidence>
<comment type="similarity">
    <text evidence="2 8">Belongs to the universal ribosomal protein uL16 family.</text>
</comment>
<keyword evidence="4 9" id="KW-0496">Mitochondrion</keyword>
<evidence type="ECO:0000256" key="5">
    <source>
        <dbReference type="ARBA" id="ARBA00023274"/>
    </source>
</evidence>
<evidence type="ECO:0000256" key="3">
    <source>
        <dbReference type="ARBA" id="ARBA00022980"/>
    </source>
</evidence>
<organism evidence="9">
    <name type="scientific">Klebsormidium flaccidum</name>
    <name type="common">Filamentous green alga</name>
    <name type="synonym">Ulothrix flaccida</name>
    <dbReference type="NCBI Taxonomy" id="3175"/>
    <lineage>
        <taxon>Eukaryota</taxon>
        <taxon>Viridiplantae</taxon>
        <taxon>Streptophyta</taxon>
        <taxon>Klebsormidiophyceae</taxon>
        <taxon>Klebsormidiales</taxon>
        <taxon>Klebsormidiaceae</taxon>
        <taxon>Klebsormidium</taxon>
    </lineage>
</organism>
<geneLocation type="mitochondrion" evidence="9"/>
<proteinExistence type="inferred from homology"/>
<dbReference type="InterPro" id="IPR000114">
    <property type="entry name" value="Ribosomal_uL16_bact-type"/>
</dbReference>